<dbReference type="InterPro" id="IPR036278">
    <property type="entry name" value="Sialidase_sf"/>
</dbReference>
<proteinExistence type="predicted"/>
<gene>
    <name evidence="1" type="ORF">MHBO_003468</name>
</gene>
<feature type="non-terminal residue" evidence="1">
    <location>
        <position position="114"/>
    </location>
</feature>
<keyword evidence="2" id="KW-1185">Reference proteome</keyword>
<sequence>MSDNGKYVYLGSNDDLGVSTKNGASGTYIRTLHVDENSDPSGTNIYSQGEIIALCCSSSGRNVFVVVGNQNTNKDFKIARSYDYGSTWTVSNNFNVGTLSFKSIQIATDLTGAK</sequence>
<organism evidence="1 2">
    <name type="scientific">Bonamia ostreae</name>
    <dbReference type="NCBI Taxonomy" id="126728"/>
    <lineage>
        <taxon>Eukaryota</taxon>
        <taxon>Sar</taxon>
        <taxon>Rhizaria</taxon>
        <taxon>Endomyxa</taxon>
        <taxon>Ascetosporea</taxon>
        <taxon>Haplosporida</taxon>
        <taxon>Bonamia</taxon>
    </lineage>
</organism>
<dbReference type="Proteomes" id="UP001439008">
    <property type="component" value="Unassembled WGS sequence"/>
</dbReference>
<name>A0ABV2AQN0_9EUKA</name>
<comment type="caution">
    <text evidence="1">The sequence shown here is derived from an EMBL/GenBank/DDBJ whole genome shotgun (WGS) entry which is preliminary data.</text>
</comment>
<dbReference type="EMBL" id="JBDODL010001971">
    <property type="protein sequence ID" value="MES1921942.1"/>
    <property type="molecule type" value="Genomic_DNA"/>
</dbReference>
<evidence type="ECO:0000313" key="1">
    <source>
        <dbReference type="EMBL" id="MES1921942.1"/>
    </source>
</evidence>
<protein>
    <submittedName>
        <fullName evidence="1">Uncharacterized protein</fullName>
    </submittedName>
</protein>
<dbReference type="SUPFAM" id="SSF50939">
    <property type="entry name" value="Sialidases"/>
    <property type="match status" value="1"/>
</dbReference>
<reference evidence="1 2" key="1">
    <citation type="journal article" date="2024" name="BMC Biol.">
        <title>Comparative genomics of Ascetosporea gives new insight into the evolutionary basis for animal parasitism in Rhizaria.</title>
        <authorList>
            <person name="Hiltunen Thoren M."/>
            <person name="Onut-Brannstrom I."/>
            <person name="Alfjorden A."/>
            <person name="Peckova H."/>
            <person name="Swords F."/>
            <person name="Hooper C."/>
            <person name="Holzer A.S."/>
            <person name="Bass D."/>
            <person name="Burki F."/>
        </authorList>
    </citation>
    <scope>NUCLEOTIDE SEQUENCE [LARGE SCALE GENOMIC DNA]</scope>
    <source>
        <strain evidence="1">20-A016</strain>
    </source>
</reference>
<accession>A0ABV2AQN0</accession>
<evidence type="ECO:0000313" key="2">
    <source>
        <dbReference type="Proteomes" id="UP001439008"/>
    </source>
</evidence>